<dbReference type="PANTHER" id="PTHR40590">
    <property type="entry name" value="CYTOPLASMIC PROTEIN-RELATED"/>
    <property type="match status" value="1"/>
</dbReference>
<protein>
    <submittedName>
        <fullName evidence="2">TraB/GumN family protein</fullName>
    </submittedName>
</protein>
<name>A0A8J7WE65_9RHOB</name>
<dbReference type="PANTHER" id="PTHR40590:SF1">
    <property type="entry name" value="CYTOPLASMIC PROTEIN"/>
    <property type="match status" value="1"/>
</dbReference>
<dbReference type="RefSeq" id="WP_212536700.1">
    <property type="nucleotide sequence ID" value="NZ_JAGTUU010000004.1"/>
</dbReference>
<sequence length="329" mass="35531">MTRLLTALLIWLGLTLPALAACSGQDLRATLNADERRMLTTMVEGRPFPAGNHWRATRDGSVLHLVGTMHLDDPRFDAIMDRIDPLIDEADAVLLEVTDREEAQLQASLATRPELLVLTESSLPDLMGDDWDALAEAMRARGLPPVMAAKMRPWYVAMLLSMPTCIDLASAKDGGLDSRIEARAGAAEVPTRALEPFDTAFNAFAETPIETQVSMLRAALIPEGAADDLFATLLASYFDEAHAESWAVTEVLAPRFGILDDAENRAIFAAMDDALLAGRNRAWIPVILDTLDQADGPVVAAFGAAHLSGPDGVLALLEAEGFTLERLAF</sequence>
<dbReference type="Pfam" id="PF01963">
    <property type="entry name" value="TraB_PrgY_gumN"/>
    <property type="match status" value="1"/>
</dbReference>
<organism evidence="2 3">
    <name type="scientific">Thetidibacter halocola</name>
    <dbReference type="NCBI Taxonomy" id="2827239"/>
    <lineage>
        <taxon>Bacteria</taxon>
        <taxon>Pseudomonadati</taxon>
        <taxon>Pseudomonadota</taxon>
        <taxon>Alphaproteobacteria</taxon>
        <taxon>Rhodobacterales</taxon>
        <taxon>Roseobacteraceae</taxon>
        <taxon>Thetidibacter</taxon>
    </lineage>
</organism>
<evidence type="ECO:0000313" key="3">
    <source>
        <dbReference type="Proteomes" id="UP000681356"/>
    </source>
</evidence>
<keyword evidence="3" id="KW-1185">Reference proteome</keyword>
<feature type="signal peptide" evidence="1">
    <location>
        <begin position="1"/>
        <end position="20"/>
    </location>
</feature>
<dbReference type="Proteomes" id="UP000681356">
    <property type="component" value="Unassembled WGS sequence"/>
</dbReference>
<dbReference type="PROSITE" id="PS51257">
    <property type="entry name" value="PROKAR_LIPOPROTEIN"/>
    <property type="match status" value="1"/>
</dbReference>
<evidence type="ECO:0000313" key="2">
    <source>
        <dbReference type="EMBL" id="MBS0124739.1"/>
    </source>
</evidence>
<dbReference type="AlphaFoldDB" id="A0A8J7WE65"/>
<keyword evidence="1" id="KW-0732">Signal</keyword>
<gene>
    <name evidence="2" type="ORF">KB874_11595</name>
</gene>
<proteinExistence type="predicted"/>
<evidence type="ECO:0000256" key="1">
    <source>
        <dbReference type="SAM" id="SignalP"/>
    </source>
</evidence>
<feature type="chain" id="PRO_5035227090" evidence="1">
    <location>
        <begin position="21"/>
        <end position="329"/>
    </location>
</feature>
<dbReference type="EMBL" id="JAGTUU010000004">
    <property type="protein sequence ID" value="MBS0124739.1"/>
    <property type="molecule type" value="Genomic_DNA"/>
</dbReference>
<dbReference type="InterPro" id="IPR002816">
    <property type="entry name" value="TraB/PrgY/GumN_fam"/>
</dbReference>
<reference evidence="2" key="1">
    <citation type="submission" date="2021-04" db="EMBL/GenBank/DDBJ databases">
        <authorList>
            <person name="Yoon J."/>
        </authorList>
    </citation>
    <scope>NUCLEOTIDE SEQUENCE</scope>
    <source>
        <strain evidence="2">KMU-90</strain>
    </source>
</reference>
<comment type="caution">
    <text evidence="2">The sequence shown here is derived from an EMBL/GenBank/DDBJ whole genome shotgun (WGS) entry which is preliminary data.</text>
</comment>
<dbReference type="InterPro" id="IPR047111">
    <property type="entry name" value="YbaP-like"/>
</dbReference>
<accession>A0A8J7WE65</accession>
<dbReference type="CDD" id="cd14789">
    <property type="entry name" value="Tiki"/>
    <property type="match status" value="1"/>
</dbReference>